<dbReference type="RefSeq" id="WP_226584955.1">
    <property type="nucleotide sequence ID" value="NZ_BLAY01000068.1"/>
</dbReference>
<evidence type="ECO:0000313" key="2">
    <source>
        <dbReference type="Proteomes" id="UP001050975"/>
    </source>
</evidence>
<proteinExistence type="predicted"/>
<dbReference type="Proteomes" id="UP001050975">
    <property type="component" value="Unassembled WGS sequence"/>
</dbReference>
<dbReference type="AlphaFoldDB" id="A0AAV3XDP0"/>
<keyword evidence="2" id="KW-1185">Reference proteome</keyword>
<organism evidence="1 2">
    <name type="scientific">Microseira wollei NIES-4236</name>
    <dbReference type="NCBI Taxonomy" id="2530354"/>
    <lineage>
        <taxon>Bacteria</taxon>
        <taxon>Bacillati</taxon>
        <taxon>Cyanobacteriota</taxon>
        <taxon>Cyanophyceae</taxon>
        <taxon>Oscillatoriophycideae</taxon>
        <taxon>Aerosakkonematales</taxon>
        <taxon>Aerosakkonemataceae</taxon>
        <taxon>Microseira</taxon>
    </lineage>
</organism>
<sequence>MNDRYQVGGSLAFDATSYVERLADSPIYDALLRGEFCYVLNSRQMGKSSLLVRTKHYHC</sequence>
<gene>
    <name evidence="1" type="ORF">MiSe_43230</name>
</gene>
<reference evidence="1" key="1">
    <citation type="submission" date="2019-10" db="EMBL/GenBank/DDBJ databases">
        <title>Draft genome sequece of Microseira wollei NIES-4236.</title>
        <authorList>
            <person name="Yamaguchi H."/>
            <person name="Suzuki S."/>
            <person name="Kawachi M."/>
        </authorList>
    </citation>
    <scope>NUCLEOTIDE SEQUENCE</scope>
    <source>
        <strain evidence="1">NIES-4236</strain>
    </source>
</reference>
<evidence type="ECO:0000313" key="1">
    <source>
        <dbReference type="EMBL" id="GET39553.1"/>
    </source>
</evidence>
<accession>A0AAV3XDP0</accession>
<protein>
    <recommendedName>
        <fullName evidence="3">AAA-ATPase-like domain-containing protein</fullName>
    </recommendedName>
</protein>
<evidence type="ECO:0008006" key="3">
    <source>
        <dbReference type="Google" id="ProtNLM"/>
    </source>
</evidence>
<dbReference type="EMBL" id="BLAY01000068">
    <property type="protein sequence ID" value="GET39553.1"/>
    <property type="molecule type" value="Genomic_DNA"/>
</dbReference>
<comment type="caution">
    <text evidence="1">The sequence shown here is derived from an EMBL/GenBank/DDBJ whole genome shotgun (WGS) entry which is preliminary data.</text>
</comment>
<name>A0AAV3XDP0_9CYAN</name>